<organism evidence="2 3">
    <name type="scientific">Candidatus Lumbricidiphila eiseniae</name>
    <dbReference type="NCBI Taxonomy" id="1969409"/>
    <lineage>
        <taxon>Bacteria</taxon>
        <taxon>Bacillati</taxon>
        <taxon>Actinomycetota</taxon>
        <taxon>Actinomycetes</taxon>
        <taxon>Micrococcales</taxon>
        <taxon>Microbacteriaceae</taxon>
        <taxon>Candidatus Lumbricidiphila</taxon>
    </lineage>
</organism>
<keyword evidence="1" id="KW-1133">Transmembrane helix</keyword>
<dbReference type="AlphaFoldDB" id="A0A2A6FTY2"/>
<reference evidence="3" key="1">
    <citation type="submission" date="2017-03" db="EMBL/GenBank/DDBJ databases">
        <authorList>
            <person name="Lund M.B."/>
        </authorList>
    </citation>
    <scope>NUCLEOTIDE SEQUENCE [LARGE SCALE GENOMIC DNA]</scope>
</reference>
<evidence type="ECO:0000313" key="3">
    <source>
        <dbReference type="Proteomes" id="UP000219994"/>
    </source>
</evidence>
<keyword evidence="1" id="KW-0812">Transmembrane</keyword>
<evidence type="ECO:0000256" key="1">
    <source>
        <dbReference type="SAM" id="Phobius"/>
    </source>
</evidence>
<name>A0A2A6FTY2_9MICO</name>
<evidence type="ECO:0000313" key="2">
    <source>
        <dbReference type="EMBL" id="PDQ36086.1"/>
    </source>
</evidence>
<dbReference type="Proteomes" id="UP000219994">
    <property type="component" value="Unassembled WGS sequence"/>
</dbReference>
<keyword evidence="1" id="KW-0472">Membrane</keyword>
<proteinExistence type="predicted"/>
<accession>A0A2A6FTY2</accession>
<sequence length="124" mass="13192">MRDGTGVDHSGVDQMLMHGVVVWCAAAFIDVTAMVLRPACCSSARVSANLPRTSSGVAVWIRPCAQFVAPPPSRSWYRVDQAARVQFVEYLAGIVAVAHPQRQFGVALVDPAVRGAESANVGEV</sequence>
<feature type="transmembrane region" description="Helical" evidence="1">
    <location>
        <begin position="15"/>
        <end position="36"/>
    </location>
</feature>
<protein>
    <submittedName>
        <fullName evidence="2">Uncharacterized protein</fullName>
    </submittedName>
</protein>
<gene>
    <name evidence="2" type="ORF">B5766_02825</name>
</gene>
<dbReference type="EMBL" id="NAEP01000023">
    <property type="protein sequence ID" value="PDQ36086.1"/>
    <property type="molecule type" value="Genomic_DNA"/>
</dbReference>
<comment type="caution">
    <text evidence="2">The sequence shown here is derived from an EMBL/GenBank/DDBJ whole genome shotgun (WGS) entry which is preliminary data.</text>
</comment>